<evidence type="ECO:0000313" key="1">
    <source>
        <dbReference type="EMBL" id="CAB4633955.1"/>
    </source>
</evidence>
<reference evidence="1" key="1">
    <citation type="submission" date="2020-05" db="EMBL/GenBank/DDBJ databases">
        <authorList>
            <person name="Chiriac C."/>
            <person name="Salcher M."/>
            <person name="Ghai R."/>
            <person name="Kavagutti S V."/>
        </authorList>
    </citation>
    <scope>NUCLEOTIDE SEQUENCE</scope>
</reference>
<sequence>MNIYENFEREQARHRVTLGQAMPGIVLEAIGVDFAPFNVTSKVTKNRLVHLNLESF</sequence>
<accession>A0A6J6JBE0</accession>
<dbReference type="EMBL" id="CAEZVY010000004">
    <property type="protein sequence ID" value="CAB4633955.1"/>
    <property type="molecule type" value="Genomic_DNA"/>
</dbReference>
<organism evidence="1">
    <name type="scientific">freshwater metagenome</name>
    <dbReference type="NCBI Taxonomy" id="449393"/>
    <lineage>
        <taxon>unclassified sequences</taxon>
        <taxon>metagenomes</taxon>
        <taxon>ecological metagenomes</taxon>
    </lineage>
</organism>
<dbReference type="AlphaFoldDB" id="A0A6J6JBE0"/>
<name>A0A6J6JBE0_9ZZZZ</name>
<gene>
    <name evidence="1" type="ORF">UFOPK2158_00053</name>
</gene>
<proteinExistence type="predicted"/>
<protein>
    <submittedName>
        <fullName evidence="1">Unannotated protein</fullName>
    </submittedName>
</protein>